<comment type="caution">
    <text evidence="2">The sequence shown here is derived from an EMBL/GenBank/DDBJ whole genome shotgun (WGS) entry which is preliminary data.</text>
</comment>
<dbReference type="Proteomes" id="UP000823821">
    <property type="component" value="Unassembled WGS sequence"/>
</dbReference>
<dbReference type="EMBL" id="DWZD01000039">
    <property type="protein sequence ID" value="HJA79114.1"/>
    <property type="molecule type" value="Genomic_DNA"/>
</dbReference>
<evidence type="ECO:0000256" key="1">
    <source>
        <dbReference type="SAM" id="SignalP"/>
    </source>
</evidence>
<name>A0A9D2HNQ3_9BACT</name>
<keyword evidence="1" id="KW-0732">Signal</keyword>
<organism evidence="2 3">
    <name type="scientific">Candidatus Desulfovibrio intestinavium</name>
    <dbReference type="NCBI Taxonomy" id="2838534"/>
    <lineage>
        <taxon>Bacteria</taxon>
        <taxon>Pseudomonadati</taxon>
        <taxon>Thermodesulfobacteriota</taxon>
        <taxon>Desulfovibrionia</taxon>
        <taxon>Desulfovibrionales</taxon>
        <taxon>Desulfovibrionaceae</taxon>
        <taxon>Desulfovibrio</taxon>
    </lineage>
</organism>
<feature type="signal peptide" evidence="1">
    <location>
        <begin position="1"/>
        <end position="24"/>
    </location>
</feature>
<proteinExistence type="predicted"/>
<gene>
    <name evidence="2" type="ORF">H9784_06025</name>
</gene>
<accession>A0A9D2HNQ3</accession>
<dbReference type="AlphaFoldDB" id="A0A9D2HNQ3"/>
<evidence type="ECO:0000313" key="2">
    <source>
        <dbReference type="EMBL" id="HJA79114.1"/>
    </source>
</evidence>
<reference evidence="2" key="1">
    <citation type="journal article" date="2021" name="PeerJ">
        <title>Extensive microbial diversity within the chicken gut microbiome revealed by metagenomics and culture.</title>
        <authorList>
            <person name="Gilroy R."/>
            <person name="Ravi A."/>
            <person name="Getino M."/>
            <person name="Pursley I."/>
            <person name="Horton D.L."/>
            <person name="Alikhan N.F."/>
            <person name="Baker D."/>
            <person name="Gharbi K."/>
            <person name="Hall N."/>
            <person name="Watson M."/>
            <person name="Adriaenssens E.M."/>
            <person name="Foster-Nyarko E."/>
            <person name="Jarju S."/>
            <person name="Secka A."/>
            <person name="Antonio M."/>
            <person name="Oren A."/>
            <person name="Chaudhuri R.R."/>
            <person name="La Ragione R."/>
            <person name="Hildebrand F."/>
            <person name="Pallen M.J."/>
        </authorList>
    </citation>
    <scope>NUCLEOTIDE SEQUENCE</scope>
    <source>
        <strain evidence="2">5032</strain>
    </source>
</reference>
<reference evidence="2" key="2">
    <citation type="submission" date="2021-04" db="EMBL/GenBank/DDBJ databases">
        <authorList>
            <person name="Gilroy R."/>
        </authorList>
    </citation>
    <scope>NUCLEOTIDE SEQUENCE</scope>
    <source>
        <strain evidence="2">5032</strain>
    </source>
</reference>
<protein>
    <submittedName>
        <fullName evidence="2">Uncharacterized protein</fullName>
    </submittedName>
</protein>
<evidence type="ECO:0000313" key="3">
    <source>
        <dbReference type="Proteomes" id="UP000823821"/>
    </source>
</evidence>
<sequence>MKRLWSVLVALCLIGGLCCVPAQAAQEQAGKPQPDKPVKTDARVTAVTVIGEGTDSIGAKLVTRLKESFNQSNLFALNEKDEPKLQVFVTTQPEFPSRPNVGSVYSICWVFKQGEGYLGFLLGRDLGTLNNEDVDALAARIVERTDGIAVKYGNLWK</sequence>
<feature type="chain" id="PRO_5038920374" evidence="1">
    <location>
        <begin position="25"/>
        <end position="157"/>
    </location>
</feature>